<evidence type="ECO:0000313" key="1">
    <source>
        <dbReference type="EMBL" id="QHT66298.1"/>
    </source>
</evidence>
<proteinExistence type="predicted"/>
<reference evidence="1 2" key="1">
    <citation type="submission" date="2020-01" db="EMBL/GenBank/DDBJ databases">
        <authorList>
            <person name="Kim M.K."/>
        </authorList>
    </citation>
    <scope>NUCLEOTIDE SEQUENCE [LARGE SCALE GENOMIC DNA]</scope>
    <source>
        <strain evidence="1 2">172606-1</strain>
    </source>
</reference>
<evidence type="ECO:0000313" key="2">
    <source>
        <dbReference type="Proteomes" id="UP000480178"/>
    </source>
</evidence>
<sequence length="168" mass="20061">MKKETFDYNWGDDLVKFNSLSPNDKFYYRIGKPVDKYWGLYVAKIAFFDADGQLVYHNQNAFADPIQQTQNDSIKYATYSKDGNLAYMRERGQDIKQLHHLLIDLRKGKYKILPWSESDYRDGFKIFEEDSFEADLAHKFNHSAWIMNQHDKTEILPFIKLKKWFPEI</sequence>
<dbReference type="Proteomes" id="UP000480178">
    <property type="component" value="Chromosome"/>
</dbReference>
<protein>
    <submittedName>
        <fullName evidence="1">Uncharacterized protein</fullName>
    </submittedName>
</protein>
<dbReference type="EMBL" id="CP048222">
    <property type="protein sequence ID" value="QHT66298.1"/>
    <property type="molecule type" value="Genomic_DNA"/>
</dbReference>
<gene>
    <name evidence="1" type="ORF">GXP67_06310</name>
</gene>
<organism evidence="1 2">
    <name type="scientific">Rhodocytophaga rosea</name>
    <dbReference type="NCBI Taxonomy" id="2704465"/>
    <lineage>
        <taxon>Bacteria</taxon>
        <taxon>Pseudomonadati</taxon>
        <taxon>Bacteroidota</taxon>
        <taxon>Cytophagia</taxon>
        <taxon>Cytophagales</taxon>
        <taxon>Rhodocytophagaceae</taxon>
        <taxon>Rhodocytophaga</taxon>
    </lineage>
</organism>
<dbReference type="RefSeq" id="WP_162442361.1">
    <property type="nucleotide sequence ID" value="NZ_CP048222.1"/>
</dbReference>
<keyword evidence="2" id="KW-1185">Reference proteome</keyword>
<dbReference type="KEGG" id="rhoz:GXP67_06310"/>
<name>A0A6C0GEC3_9BACT</name>
<dbReference type="AlphaFoldDB" id="A0A6C0GEC3"/>
<accession>A0A6C0GEC3</accession>